<evidence type="ECO:0000313" key="10">
    <source>
        <dbReference type="Proteomes" id="UP000270261"/>
    </source>
</evidence>
<dbReference type="GO" id="GO:0019354">
    <property type="term" value="P:siroheme biosynthetic process"/>
    <property type="evidence" value="ECO:0007669"/>
    <property type="project" value="TreeGrafter"/>
</dbReference>
<evidence type="ECO:0000259" key="8">
    <source>
        <dbReference type="Pfam" id="PF00590"/>
    </source>
</evidence>
<evidence type="ECO:0000256" key="3">
    <source>
        <dbReference type="ARBA" id="ARBA00022603"/>
    </source>
</evidence>
<evidence type="ECO:0000256" key="1">
    <source>
        <dbReference type="ARBA" id="ARBA00005879"/>
    </source>
</evidence>
<dbReference type="PANTHER" id="PTHR45790:SF3">
    <property type="entry name" value="S-ADENOSYL-L-METHIONINE-DEPENDENT UROPORPHYRINOGEN III METHYLTRANSFERASE, CHLOROPLASTIC"/>
    <property type="match status" value="1"/>
</dbReference>
<dbReference type="InterPro" id="IPR014777">
    <property type="entry name" value="4pyrrole_Mease_sub1"/>
</dbReference>
<dbReference type="PROSITE" id="PS00839">
    <property type="entry name" value="SUMT_1"/>
    <property type="match status" value="1"/>
</dbReference>
<evidence type="ECO:0000256" key="7">
    <source>
        <dbReference type="ARBA" id="ARBA00025705"/>
    </source>
</evidence>
<dbReference type="Pfam" id="PF00590">
    <property type="entry name" value="TP_methylase"/>
    <property type="match status" value="1"/>
</dbReference>
<evidence type="ECO:0000256" key="2">
    <source>
        <dbReference type="ARBA" id="ARBA00012162"/>
    </source>
</evidence>
<dbReference type="EMBL" id="RRUE01000002">
    <property type="protein sequence ID" value="RRN43792.1"/>
    <property type="molecule type" value="Genomic_DNA"/>
</dbReference>
<dbReference type="InterPro" id="IPR000878">
    <property type="entry name" value="4pyrrol_Mease"/>
</dbReference>
<dbReference type="InterPro" id="IPR014776">
    <property type="entry name" value="4pyrrole_Mease_sub2"/>
</dbReference>
<organism evidence="9 10">
    <name type="scientific">Lautropia dentalis</name>
    <dbReference type="NCBI Taxonomy" id="2490857"/>
    <lineage>
        <taxon>Bacteria</taxon>
        <taxon>Pseudomonadati</taxon>
        <taxon>Pseudomonadota</taxon>
        <taxon>Betaproteobacteria</taxon>
        <taxon>Burkholderiales</taxon>
        <taxon>Burkholderiaceae</taxon>
        <taxon>Lautropia</taxon>
    </lineage>
</organism>
<dbReference type="SUPFAM" id="SSF53790">
    <property type="entry name" value="Tetrapyrrole methylase"/>
    <property type="match status" value="2"/>
</dbReference>
<dbReference type="GO" id="GO:0004851">
    <property type="term" value="F:uroporphyrin-III C-methyltransferase activity"/>
    <property type="evidence" value="ECO:0007669"/>
    <property type="project" value="UniProtKB-EC"/>
</dbReference>
<keyword evidence="3" id="KW-0489">Methyltransferase</keyword>
<evidence type="ECO:0000256" key="6">
    <source>
        <dbReference type="ARBA" id="ARBA00023244"/>
    </source>
</evidence>
<name>A0A426FML0_9BURK</name>
<dbReference type="Gene3D" id="3.30.950.10">
    <property type="entry name" value="Methyltransferase, Cobalt-precorrin-4 Transmethylase, Domain 2"/>
    <property type="match status" value="1"/>
</dbReference>
<dbReference type="InterPro" id="IPR050161">
    <property type="entry name" value="Siro_Cobalamin_biosynth"/>
</dbReference>
<comment type="caution">
    <text evidence="9">The sequence shown here is derived from an EMBL/GenBank/DDBJ whole genome shotgun (WGS) entry which is preliminary data.</text>
</comment>
<comment type="pathway">
    <text evidence="7">Porphyrin-containing compound metabolism; siroheme biosynthesis; precorrin-2 from uroporphyrinogen III: step 1/1.</text>
</comment>
<dbReference type="OrthoDB" id="9815856at2"/>
<evidence type="ECO:0000256" key="5">
    <source>
        <dbReference type="ARBA" id="ARBA00022691"/>
    </source>
</evidence>
<dbReference type="EC" id="2.1.1.107" evidence="2"/>
<dbReference type="AlphaFoldDB" id="A0A426FML0"/>
<sequence>MAGLAPAPGRVVLVGAGPGDVELLTLKAARLIAEADWLVHDALVQPEMLALARHARVISVGKRAGNPSARQSSINRILLDCAHQGGLTVRLKGGDPLIFARAQEELDVLHAAGIPVEVVPGISSAQAAHAALALPMTERGRRRALVLATPQVHAPDQRNTAMDMEAGAHSQAEEILQAGTHFHHMDAEQSVACVPRPVEPPPVGHQDGKKDFLGNNTEAGAHFHEHARLQKHTRLRAGTHFQKQGHESAVLAALQQVAAPVPTTRRRVMSAAEIVADPELRRWAEAIVAAGSGTLYMAATVATQVRDTLLMLGMDPATPTLWMLDVSLPGQEIIPGTLGTLTPPPAALKGKPALLLVGVPACMGA</sequence>
<comment type="similarity">
    <text evidence="1">Belongs to the precorrin methyltransferase family.</text>
</comment>
<reference evidence="9 10" key="1">
    <citation type="submission" date="2018-11" db="EMBL/GenBank/DDBJ databases">
        <title>Genome sequencing of Lautropia sp. KCOM 2505 (= ChDC F240).</title>
        <authorList>
            <person name="Kook J.-K."/>
            <person name="Park S.-N."/>
            <person name="Lim Y.K."/>
        </authorList>
    </citation>
    <scope>NUCLEOTIDE SEQUENCE [LARGE SCALE GENOMIC DNA]</scope>
    <source>
        <strain evidence="9 10">KCOM 2505</strain>
    </source>
</reference>
<dbReference type="InterPro" id="IPR035996">
    <property type="entry name" value="4pyrrol_Methylase_sf"/>
</dbReference>
<dbReference type="GO" id="GO:0032259">
    <property type="term" value="P:methylation"/>
    <property type="evidence" value="ECO:0007669"/>
    <property type="project" value="UniProtKB-KW"/>
</dbReference>
<protein>
    <recommendedName>
        <fullName evidence="2">uroporphyrinogen-III C-methyltransferase</fullName>
        <ecNumber evidence="2">2.1.1.107</ecNumber>
    </recommendedName>
</protein>
<dbReference type="Gene3D" id="3.40.1010.10">
    <property type="entry name" value="Cobalt-precorrin-4 Transmethylase, Domain 1"/>
    <property type="match status" value="1"/>
</dbReference>
<evidence type="ECO:0000313" key="9">
    <source>
        <dbReference type="EMBL" id="RRN43792.1"/>
    </source>
</evidence>
<keyword evidence="6" id="KW-0627">Porphyrin biosynthesis</keyword>
<keyword evidence="4" id="KW-0808">Transferase</keyword>
<proteinExistence type="inferred from homology"/>
<feature type="domain" description="Tetrapyrrole methylase" evidence="8">
    <location>
        <begin position="10"/>
        <end position="158"/>
    </location>
</feature>
<keyword evidence="10" id="KW-1185">Reference proteome</keyword>
<dbReference type="InterPro" id="IPR003043">
    <property type="entry name" value="Uropor_MeTrfase_CS"/>
</dbReference>
<keyword evidence="5" id="KW-0949">S-adenosyl-L-methionine</keyword>
<dbReference type="RefSeq" id="WP_125095995.1">
    <property type="nucleotide sequence ID" value="NZ_RRUE01000002.1"/>
</dbReference>
<gene>
    <name evidence="9" type="ORF">EHV23_10275</name>
</gene>
<dbReference type="Proteomes" id="UP000270261">
    <property type="component" value="Unassembled WGS sequence"/>
</dbReference>
<dbReference type="PANTHER" id="PTHR45790">
    <property type="entry name" value="SIROHEME SYNTHASE-RELATED"/>
    <property type="match status" value="1"/>
</dbReference>
<dbReference type="FunFam" id="3.40.1010.10:FF:000001">
    <property type="entry name" value="Siroheme synthase"/>
    <property type="match status" value="1"/>
</dbReference>
<evidence type="ECO:0000256" key="4">
    <source>
        <dbReference type="ARBA" id="ARBA00022679"/>
    </source>
</evidence>
<accession>A0A426FML0</accession>